<name>A0A9X1YHM8_9BURK</name>
<gene>
    <name evidence="3" type="ORF">LPC04_07630</name>
</gene>
<dbReference type="InterPro" id="IPR000160">
    <property type="entry name" value="GGDEF_dom"/>
</dbReference>
<dbReference type="PROSITE" id="PS50887">
    <property type="entry name" value="GGDEF"/>
    <property type="match status" value="1"/>
</dbReference>
<dbReference type="SUPFAM" id="SSF55073">
    <property type="entry name" value="Nucleotide cyclase"/>
    <property type="match status" value="1"/>
</dbReference>
<reference evidence="3" key="1">
    <citation type="submission" date="2021-11" db="EMBL/GenBank/DDBJ databases">
        <title>BS-T2-15 a new species belonging to the Comamonadaceae family isolated from the soil of a French oak forest.</title>
        <authorList>
            <person name="Mieszkin S."/>
            <person name="Alain K."/>
        </authorList>
    </citation>
    <scope>NUCLEOTIDE SEQUENCE</scope>
    <source>
        <strain evidence="3">BS-T2-15</strain>
    </source>
</reference>
<proteinExistence type="predicted"/>
<dbReference type="RefSeq" id="WP_275681574.1">
    <property type="nucleotide sequence ID" value="NZ_JAJLJH010000001.1"/>
</dbReference>
<feature type="domain" description="GGDEF" evidence="2">
    <location>
        <begin position="36"/>
        <end position="163"/>
    </location>
</feature>
<dbReference type="EC" id="2.7.7.65" evidence="3"/>
<evidence type="ECO:0000313" key="3">
    <source>
        <dbReference type="EMBL" id="MCK9685575.1"/>
    </source>
</evidence>
<evidence type="ECO:0000313" key="4">
    <source>
        <dbReference type="Proteomes" id="UP001139353"/>
    </source>
</evidence>
<keyword evidence="4" id="KW-1185">Reference proteome</keyword>
<dbReference type="Pfam" id="PF00990">
    <property type="entry name" value="GGDEF"/>
    <property type="match status" value="1"/>
</dbReference>
<dbReference type="GO" id="GO:0052621">
    <property type="term" value="F:diguanylate cyclase activity"/>
    <property type="evidence" value="ECO:0007669"/>
    <property type="project" value="UniProtKB-EC"/>
</dbReference>
<dbReference type="EMBL" id="JAJLJH010000001">
    <property type="protein sequence ID" value="MCK9685575.1"/>
    <property type="molecule type" value="Genomic_DNA"/>
</dbReference>
<dbReference type="InterPro" id="IPR029787">
    <property type="entry name" value="Nucleotide_cyclase"/>
</dbReference>
<protein>
    <submittedName>
        <fullName evidence="3">Diguanylate cyclase</fullName>
        <ecNumber evidence="3">2.7.7.65</ecNumber>
    </submittedName>
</protein>
<feature type="region of interest" description="Disordered" evidence="1">
    <location>
        <begin position="146"/>
        <end position="166"/>
    </location>
</feature>
<sequence length="166" mass="17480">MNCARRVDDASSPRTGREACLDLLATVLGHPPGNVRGTALFLLDCCGPRLDDDALAEVERRLGAAAPAWHRLMRGDAGEFVVIAQGLVDGGAVLTAAARLVHAFDDALQTSDLPLCPDVAIGISFASQQSARAEAMLKAAESGLRESRAANRLGRRGMPPSNPPRE</sequence>
<keyword evidence="3" id="KW-0548">Nucleotidyltransferase</keyword>
<accession>A0A9X1YHM8</accession>
<evidence type="ECO:0000259" key="2">
    <source>
        <dbReference type="PROSITE" id="PS50887"/>
    </source>
</evidence>
<comment type="caution">
    <text evidence="3">The sequence shown here is derived from an EMBL/GenBank/DDBJ whole genome shotgun (WGS) entry which is preliminary data.</text>
</comment>
<keyword evidence="3" id="KW-0808">Transferase</keyword>
<dbReference type="AlphaFoldDB" id="A0A9X1YHM8"/>
<evidence type="ECO:0000256" key="1">
    <source>
        <dbReference type="SAM" id="MobiDB-lite"/>
    </source>
</evidence>
<organism evidence="3 4">
    <name type="scientific">Scleromatobacter humisilvae</name>
    <dbReference type="NCBI Taxonomy" id="2897159"/>
    <lineage>
        <taxon>Bacteria</taxon>
        <taxon>Pseudomonadati</taxon>
        <taxon>Pseudomonadota</taxon>
        <taxon>Betaproteobacteria</taxon>
        <taxon>Burkholderiales</taxon>
        <taxon>Sphaerotilaceae</taxon>
        <taxon>Scleromatobacter</taxon>
    </lineage>
</organism>
<dbReference type="Proteomes" id="UP001139353">
    <property type="component" value="Unassembled WGS sequence"/>
</dbReference>
<dbReference type="InterPro" id="IPR043128">
    <property type="entry name" value="Rev_trsase/Diguanyl_cyclase"/>
</dbReference>
<dbReference type="Gene3D" id="3.30.70.270">
    <property type="match status" value="1"/>
</dbReference>